<dbReference type="EMBL" id="NKQK01000007">
    <property type="protein sequence ID" value="PSS26323.1"/>
    <property type="molecule type" value="Genomic_DNA"/>
</dbReference>
<accession>A0A2R6RCQ9</accession>
<dbReference type="AlphaFoldDB" id="A0A2R6RCQ9"/>
<dbReference type="Gramene" id="PSS26323">
    <property type="protein sequence ID" value="PSS26323"/>
    <property type="gene ID" value="CEY00_Acc07619"/>
</dbReference>
<keyword evidence="2" id="KW-1133">Transmembrane helix</keyword>
<dbReference type="OrthoDB" id="604034at2759"/>
<proteinExistence type="predicted"/>
<dbReference type="Proteomes" id="UP000241394">
    <property type="component" value="Chromosome LG7"/>
</dbReference>
<sequence>MADNDEPEKTTSRGNEWEVVSLTASAYAAAPGPEEVELSDSDKGNTNEDEAETSRAMFMSGHFVFPPSEHENLPVELEDIEIDNVHGIEDIVPKSGAAEIEGRSDTKDEDKWSVKGMTVLDEFPGIQFFDEMGNRLSIHGTEFEEETLQGVNLTEKGKNVYNSSKFSSFHCETTMGGSTKYDENILIPGIIESSEGGPDSDLSQSRKRAKPAKGDKYDRSGLPCEAWWKRRAASLYAQAKEANAVWSIFIAAAVMGLVILGQRWQQERWQVLQLKWQISVNDEKMGRMLGPLSRLKAVIVSGNRRPPPISQLLN</sequence>
<dbReference type="InterPro" id="IPR040304">
    <property type="entry name" value="ATG8-IP-1/2"/>
</dbReference>
<evidence type="ECO:0000256" key="2">
    <source>
        <dbReference type="SAM" id="Phobius"/>
    </source>
</evidence>
<organism evidence="3 4">
    <name type="scientific">Actinidia chinensis var. chinensis</name>
    <name type="common">Chinese soft-hair kiwi</name>
    <dbReference type="NCBI Taxonomy" id="1590841"/>
    <lineage>
        <taxon>Eukaryota</taxon>
        <taxon>Viridiplantae</taxon>
        <taxon>Streptophyta</taxon>
        <taxon>Embryophyta</taxon>
        <taxon>Tracheophyta</taxon>
        <taxon>Spermatophyta</taxon>
        <taxon>Magnoliopsida</taxon>
        <taxon>eudicotyledons</taxon>
        <taxon>Gunneridae</taxon>
        <taxon>Pentapetalae</taxon>
        <taxon>asterids</taxon>
        <taxon>Ericales</taxon>
        <taxon>Actinidiaceae</taxon>
        <taxon>Actinidia</taxon>
    </lineage>
</organism>
<evidence type="ECO:0000256" key="1">
    <source>
        <dbReference type="SAM" id="MobiDB-lite"/>
    </source>
</evidence>
<evidence type="ECO:0000313" key="3">
    <source>
        <dbReference type="EMBL" id="PSS26323.1"/>
    </source>
</evidence>
<feature type="region of interest" description="Disordered" evidence="1">
    <location>
        <begin position="193"/>
        <end position="218"/>
    </location>
</feature>
<dbReference type="PANTHER" id="PTHR34797">
    <property type="entry name" value="ATG8-INTERACTING PROTEIN 2"/>
    <property type="match status" value="1"/>
</dbReference>
<dbReference type="STRING" id="1590841.A0A2R6RCQ9"/>
<dbReference type="OMA" id="VQFYDEG"/>
<gene>
    <name evidence="3" type="ORF">CEY00_Acc07619</name>
</gene>
<reference evidence="3 4" key="1">
    <citation type="submission" date="2017-07" db="EMBL/GenBank/DDBJ databases">
        <title>An improved, manually edited Actinidia chinensis var. chinensis (kiwifruit) genome highlights the challenges associated with draft genomes and gene prediction in plants.</title>
        <authorList>
            <person name="Pilkington S."/>
            <person name="Crowhurst R."/>
            <person name="Hilario E."/>
            <person name="Nardozza S."/>
            <person name="Fraser L."/>
            <person name="Peng Y."/>
            <person name="Gunaseelan K."/>
            <person name="Simpson R."/>
            <person name="Tahir J."/>
            <person name="Deroles S."/>
            <person name="Templeton K."/>
            <person name="Luo Z."/>
            <person name="Davy M."/>
            <person name="Cheng C."/>
            <person name="Mcneilage M."/>
            <person name="Scaglione D."/>
            <person name="Liu Y."/>
            <person name="Zhang Q."/>
            <person name="Datson P."/>
            <person name="De Silva N."/>
            <person name="Gardiner S."/>
            <person name="Bassett H."/>
            <person name="Chagne D."/>
            <person name="Mccallum J."/>
            <person name="Dzierzon H."/>
            <person name="Deng C."/>
            <person name="Wang Y.-Y."/>
            <person name="Barron N."/>
            <person name="Manako K."/>
            <person name="Bowen J."/>
            <person name="Foster T."/>
            <person name="Erridge Z."/>
            <person name="Tiffin H."/>
            <person name="Waite C."/>
            <person name="Davies K."/>
            <person name="Grierson E."/>
            <person name="Laing W."/>
            <person name="Kirk R."/>
            <person name="Chen X."/>
            <person name="Wood M."/>
            <person name="Montefiori M."/>
            <person name="Brummell D."/>
            <person name="Schwinn K."/>
            <person name="Catanach A."/>
            <person name="Fullerton C."/>
            <person name="Li D."/>
            <person name="Meiyalaghan S."/>
            <person name="Nieuwenhuizen N."/>
            <person name="Read N."/>
            <person name="Prakash R."/>
            <person name="Hunter D."/>
            <person name="Zhang H."/>
            <person name="Mckenzie M."/>
            <person name="Knabel M."/>
            <person name="Harris A."/>
            <person name="Allan A."/>
            <person name="Chen A."/>
            <person name="Janssen B."/>
            <person name="Plunkett B."/>
            <person name="Dwamena C."/>
            <person name="Voogd C."/>
            <person name="Leif D."/>
            <person name="Lafferty D."/>
            <person name="Souleyre E."/>
            <person name="Varkonyi-Gasic E."/>
            <person name="Gambi F."/>
            <person name="Hanley J."/>
            <person name="Yao J.-L."/>
            <person name="Cheung J."/>
            <person name="David K."/>
            <person name="Warren B."/>
            <person name="Marsh K."/>
            <person name="Snowden K."/>
            <person name="Lin-Wang K."/>
            <person name="Brian L."/>
            <person name="Martinez-Sanchez M."/>
            <person name="Wang M."/>
            <person name="Ileperuma N."/>
            <person name="Macnee N."/>
            <person name="Campin R."/>
            <person name="Mcatee P."/>
            <person name="Drummond R."/>
            <person name="Espley R."/>
            <person name="Ireland H."/>
            <person name="Wu R."/>
            <person name="Atkinson R."/>
            <person name="Karunairetnam S."/>
            <person name="Bulley S."/>
            <person name="Chunkath S."/>
            <person name="Hanley Z."/>
            <person name="Storey R."/>
            <person name="Thrimawithana A."/>
            <person name="Thomson S."/>
            <person name="David C."/>
            <person name="Testolin R."/>
        </authorList>
    </citation>
    <scope>NUCLEOTIDE SEQUENCE [LARGE SCALE GENOMIC DNA]</scope>
    <source>
        <strain evidence="4">cv. Red5</strain>
        <tissue evidence="3">Young leaf</tissue>
    </source>
</reference>
<comment type="caution">
    <text evidence="3">The sequence shown here is derived from an EMBL/GenBank/DDBJ whole genome shotgun (WGS) entry which is preliminary data.</text>
</comment>
<dbReference type="InParanoid" id="A0A2R6RCQ9"/>
<keyword evidence="4" id="KW-1185">Reference proteome</keyword>
<feature type="transmembrane region" description="Helical" evidence="2">
    <location>
        <begin position="244"/>
        <end position="261"/>
    </location>
</feature>
<keyword evidence="2" id="KW-0812">Transmembrane</keyword>
<dbReference type="PANTHER" id="PTHR34797:SF1">
    <property type="entry name" value="ATG8-INTERACTING PROTEIN 2"/>
    <property type="match status" value="1"/>
</dbReference>
<feature type="region of interest" description="Disordered" evidence="1">
    <location>
        <begin position="29"/>
        <end position="53"/>
    </location>
</feature>
<protein>
    <submittedName>
        <fullName evidence="3">ATG8-interacting protein</fullName>
    </submittedName>
</protein>
<evidence type="ECO:0000313" key="4">
    <source>
        <dbReference type="Proteomes" id="UP000241394"/>
    </source>
</evidence>
<keyword evidence="2" id="KW-0472">Membrane</keyword>
<reference evidence="4" key="2">
    <citation type="journal article" date="2018" name="BMC Genomics">
        <title>A manually annotated Actinidia chinensis var. chinensis (kiwifruit) genome highlights the challenges associated with draft genomes and gene prediction in plants.</title>
        <authorList>
            <person name="Pilkington S.M."/>
            <person name="Crowhurst R."/>
            <person name="Hilario E."/>
            <person name="Nardozza S."/>
            <person name="Fraser L."/>
            <person name="Peng Y."/>
            <person name="Gunaseelan K."/>
            <person name="Simpson R."/>
            <person name="Tahir J."/>
            <person name="Deroles S.C."/>
            <person name="Templeton K."/>
            <person name="Luo Z."/>
            <person name="Davy M."/>
            <person name="Cheng C."/>
            <person name="McNeilage M."/>
            <person name="Scaglione D."/>
            <person name="Liu Y."/>
            <person name="Zhang Q."/>
            <person name="Datson P."/>
            <person name="De Silva N."/>
            <person name="Gardiner S.E."/>
            <person name="Bassett H."/>
            <person name="Chagne D."/>
            <person name="McCallum J."/>
            <person name="Dzierzon H."/>
            <person name="Deng C."/>
            <person name="Wang Y.Y."/>
            <person name="Barron L."/>
            <person name="Manako K."/>
            <person name="Bowen J."/>
            <person name="Foster T.M."/>
            <person name="Erridge Z.A."/>
            <person name="Tiffin H."/>
            <person name="Waite C.N."/>
            <person name="Davies K.M."/>
            <person name="Grierson E.P."/>
            <person name="Laing W.A."/>
            <person name="Kirk R."/>
            <person name="Chen X."/>
            <person name="Wood M."/>
            <person name="Montefiori M."/>
            <person name="Brummell D.A."/>
            <person name="Schwinn K.E."/>
            <person name="Catanach A."/>
            <person name="Fullerton C."/>
            <person name="Li D."/>
            <person name="Meiyalaghan S."/>
            <person name="Nieuwenhuizen N."/>
            <person name="Read N."/>
            <person name="Prakash R."/>
            <person name="Hunter D."/>
            <person name="Zhang H."/>
            <person name="McKenzie M."/>
            <person name="Knabel M."/>
            <person name="Harris A."/>
            <person name="Allan A.C."/>
            <person name="Gleave A."/>
            <person name="Chen A."/>
            <person name="Janssen B.J."/>
            <person name="Plunkett B."/>
            <person name="Ampomah-Dwamena C."/>
            <person name="Voogd C."/>
            <person name="Leif D."/>
            <person name="Lafferty D."/>
            <person name="Souleyre E.J.F."/>
            <person name="Varkonyi-Gasic E."/>
            <person name="Gambi F."/>
            <person name="Hanley J."/>
            <person name="Yao J.L."/>
            <person name="Cheung J."/>
            <person name="David K.M."/>
            <person name="Warren B."/>
            <person name="Marsh K."/>
            <person name="Snowden K.C."/>
            <person name="Lin-Wang K."/>
            <person name="Brian L."/>
            <person name="Martinez-Sanchez M."/>
            <person name="Wang M."/>
            <person name="Ileperuma N."/>
            <person name="Macnee N."/>
            <person name="Campin R."/>
            <person name="McAtee P."/>
            <person name="Drummond R.S.M."/>
            <person name="Espley R.V."/>
            <person name="Ireland H.S."/>
            <person name="Wu R."/>
            <person name="Atkinson R.G."/>
            <person name="Karunairetnam S."/>
            <person name="Bulley S."/>
            <person name="Chunkath S."/>
            <person name="Hanley Z."/>
            <person name="Storey R."/>
            <person name="Thrimawithana A.H."/>
            <person name="Thomson S."/>
            <person name="David C."/>
            <person name="Testolin R."/>
            <person name="Huang H."/>
            <person name="Hellens R.P."/>
            <person name="Schaffer R.J."/>
        </authorList>
    </citation>
    <scope>NUCLEOTIDE SEQUENCE [LARGE SCALE GENOMIC DNA]</scope>
    <source>
        <strain evidence="4">cv. Red5</strain>
    </source>
</reference>
<name>A0A2R6RCQ9_ACTCC</name>
<dbReference type="FunCoup" id="A0A2R6RCQ9">
    <property type="interactions" value="1963"/>
</dbReference>